<dbReference type="UniPathway" id="UPA00051">
    <property type="reaction ID" value="UER00465"/>
</dbReference>
<dbReference type="CDD" id="cd04881">
    <property type="entry name" value="ACT_HSDH-Hom"/>
    <property type="match status" value="1"/>
</dbReference>
<dbReference type="Pfam" id="PF01842">
    <property type="entry name" value="ACT"/>
    <property type="match status" value="1"/>
</dbReference>
<organism evidence="13 14">
    <name type="scientific">Pseudooceanicola lipolyticus</name>
    <dbReference type="NCBI Taxonomy" id="2029104"/>
    <lineage>
        <taxon>Bacteria</taxon>
        <taxon>Pseudomonadati</taxon>
        <taxon>Pseudomonadota</taxon>
        <taxon>Alphaproteobacteria</taxon>
        <taxon>Rhodobacterales</taxon>
        <taxon>Paracoccaceae</taxon>
        <taxon>Pseudooceanicola</taxon>
    </lineage>
</organism>
<evidence type="ECO:0000256" key="2">
    <source>
        <dbReference type="ARBA" id="ARBA00005062"/>
    </source>
</evidence>
<comment type="caution">
    <text evidence="13">The sequence shown here is derived from an EMBL/GenBank/DDBJ whole genome shotgun (WGS) entry which is preliminary data.</text>
</comment>
<reference evidence="13 14" key="1">
    <citation type="journal article" date="2018" name="Int. J. Syst. Evol. Microbiol.">
        <title>Pseudooceanicola lipolyticus sp. nov., a marine alphaproteobacterium, reclassification of Oceanicola flagellatus as Pseudooceanicola flagellatus comb. nov. and emended description of the genus Pseudooceanicola.</title>
        <authorList>
            <person name="Huang M.-M."/>
            <person name="Guo L.-L."/>
            <person name="Wu Y.-H."/>
            <person name="Lai Q.-L."/>
            <person name="Shao Z.-Z."/>
            <person name="Wang C.-S."/>
            <person name="Wu M."/>
            <person name="Xu X.-W."/>
        </authorList>
    </citation>
    <scope>NUCLEOTIDE SEQUENCE [LARGE SCALE GENOMIC DNA]</scope>
    <source>
        <strain evidence="13 14">157</strain>
    </source>
</reference>
<evidence type="ECO:0000256" key="7">
    <source>
        <dbReference type="ARBA" id="ARBA00022697"/>
    </source>
</evidence>
<comment type="similarity">
    <text evidence="3">Belongs to the homoserine dehydrogenase family.</text>
</comment>
<sequence>MTAPLRLGIAGLGTVGVGVVKIVRSHKALLTARTGREIVITAVGARDQGKDRGVNLNGYAWESDPVALARRDDIDVFVELMGGSDGPALEATRAALDTGKDVVTANKAMLALHGQALAEQAEDAGRAIRFEAAVAGGIPVIKALTEGLAGNEITRVMGVMNGTCNYILTRMESAGLPYDAVFQEASDLGYLEADPTLDVGGIDAGHKLALLSAIAFGTRPDFDGVDLEGIQRIAIDDIRQAADMGFRIKLLGVARRTGRGLEQRMQPCLVPADSPLGQLEGGTNMVVVEGDAVEQIVLRGPGAGQGPTASAVMGDICDLARGIRVPTFGRPAHTLEAAPAALSGLPAPYYLRMSLMDKPGALAKIAAILGNSGISIDRMRQYGHSEATAPVLIVTHKTTRAALDEAIAAMTGTDVMASLPVALRIEQV</sequence>
<keyword evidence="6" id="KW-0028">Amino-acid biosynthesis</keyword>
<keyword evidence="8" id="KW-0560">Oxidoreductase</keyword>
<dbReference type="Gene3D" id="3.40.50.720">
    <property type="entry name" value="NAD(P)-binding Rossmann-like Domain"/>
    <property type="match status" value="1"/>
</dbReference>
<dbReference type="GO" id="GO:0004412">
    <property type="term" value="F:homoserine dehydrogenase activity"/>
    <property type="evidence" value="ECO:0007669"/>
    <property type="project" value="UniProtKB-EC"/>
</dbReference>
<evidence type="ECO:0000256" key="1">
    <source>
        <dbReference type="ARBA" id="ARBA00005056"/>
    </source>
</evidence>
<dbReference type="PROSITE" id="PS51671">
    <property type="entry name" value="ACT"/>
    <property type="match status" value="1"/>
</dbReference>
<comment type="pathway">
    <text evidence="1">Amino-acid biosynthesis; L-threonine biosynthesis; L-threonine from L-aspartate: step 3/5.</text>
</comment>
<evidence type="ECO:0000256" key="6">
    <source>
        <dbReference type="ARBA" id="ARBA00022605"/>
    </source>
</evidence>
<protein>
    <recommendedName>
        <fullName evidence="5">Homoserine dehydrogenase</fullName>
        <ecNumber evidence="4">1.1.1.3</ecNumber>
    </recommendedName>
</protein>
<dbReference type="NCBIfam" id="NF004976">
    <property type="entry name" value="PRK06349.1"/>
    <property type="match status" value="1"/>
</dbReference>
<dbReference type="AlphaFoldDB" id="A0A2M8ITW7"/>
<dbReference type="Pfam" id="PF00742">
    <property type="entry name" value="Homoserine_dh"/>
    <property type="match status" value="1"/>
</dbReference>
<dbReference type="Gene3D" id="3.30.70.260">
    <property type="match status" value="1"/>
</dbReference>
<dbReference type="RefSeq" id="WP_100164937.1">
    <property type="nucleotide sequence ID" value="NZ_PGTB01000267.1"/>
</dbReference>
<dbReference type="EMBL" id="PGTB01000267">
    <property type="protein sequence ID" value="PJE33979.1"/>
    <property type="molecule type" value="Genomic_DNA"/>
</dbReference>
<keyword evidence="14" id="KW-1185">Reference proteome</keyword>
<dbReference type="Pfam" id="PF03447">
    <property type="entry name" value="NAD_binding_3"/>
    <property type="match status" value="1"/>
</dbReference>
<dbReference type="FunFam" id="3.30.360.10:FF:000005">
    <property type="entry name" value="Homoserine dehydrogenase"/>
    <property type="match status" value="1"/>
</dbReference>
<dbReference type="SUPFAM" id="SSF55021">
    <property type="entry name" value="ACT-like"/>
    <property type="match status" value="1"/>
</dbReference>
<evidence type="ECO:0000256" key="9">
    <source>
        <dbReference type="ARBA" id="ARBA00023167"/>
    </source>
</evidence>
<keyword evidence="9" id="KW-0486">Methionine biosynthesis</keyword>
<feature type="binding site" evidence="11">
    <location>
        <position position="192"/>
    </location>
    <ligand>
        <name>L-homoserine</name>
        <dbReference type="ChEBI" id="CHEBI:57476"/>
    </ligand>
</feature>
<dbReference type="PIRSF" id="PIRSF000098">
    <property type="entry name" value="Homoser_dehydrog"/>
    <property type="match status" value="1"/>
</dbReference>
<comment type="pathway">
    <text evidence="2">Amino-acid biosynthesis; L-methionine biosynthesis via de novo pathway; L-homoserine from L-aspartate: step 3/3.</text>
</comment>
<proteinExistence type="inferred from homology"/>
<dbReference type="InterPro" id="IPR005106">
    <property type="entry name" value="Asp/hSer_DH_NAD-bd"/>
</dbReference>
<dbReference type="UniPathway" id="UPA00050">
    <property type="reaction ID" value="UER00063"/>
</dbReference>
<keyword evidence="11" id="KW-0521">NADP</keyword>
<keyword evidence="7" id="KW-0791">Threonine biosynthesis</keyword>
<evidence type="ECO:0000256" key="8">
    <source>
        <dbReference type="ARBA" id="ARBA00023002"/>
    </source>
</evidence>
<feature type="binding site" evidence="11">
    <location>
        <position position="107"/>
    </location>
    <ligand>
        <name>NADPH</name>
        <dbReference type="ChEBI" id="CHEBI:57783"/>
    </ligand>
</feature>
<feature type="domain" description="ACT" evidence="12">
    <location>
        <begin position="350"/>
        <end position="428"/>
    </location>
</feature>
<evidence type="ECO:0000313" key="13">
    <source>
        <dbReference type="EMBL" id="PJE33979.1"/>
    </source>
</evidence>
<dbReference type="EC" id="1.1.1.3" evidence="4"/>
<evidence type="ECO:0000256" key="3">
    <source>
        <dbReference type="ARBA" id="ARBA00006753"/>
    </source>
</evidence>
<dbReference type="GO" id="GO:0050661">
    <property type="term" value="F:NADP binding"/>
    <property type="evidence" value="ECO:0007669"/>
    <property type="project" value="InterPro"/>
</dbReference>
<gene>
    <name evidence="13" type="ORF">CVM52_24665</name>
</gene>
<dbReference type="GO" id="GO:0009086">
    <property type="term" value="P:methionine biosynthetic process"/>
    <property type="evidence" value="ECO:0007669"/>
    <property type="project" value="UniProtKB-KW"/>
</dbReference>
<accession>A0A2M8ITW7</accession>
<dbReference type="GO" id="GO:0009088">
    <property type="term" value="P:threonine biosynthetic process"/>
    <property type="evidence" value="ECO:0007669"/>
    <property type="project" value="UniProtKB-UniPathway"/>
</dbReference>
<name>A0A2M8ITW7_9RHOB</name>
<evidence type="ECO:0000259" key="12">
    <source>
        <dbReference type="PROSITE" id="PS51671"/>
    </source>
</evidence>
<dbReference type="InterPro" id="IPR016204">
    <property type="entry name" value="HDH"/>
</dbReference>
<dbReference type="PANTHER" id="PTHR43331">
    <property type="entry name" value="HOMOSERINE DEHYDROGENASE"/>
    <property type="match status" value="1"/>
</dbReference>
<dbReference type="InterPro" id="IPR036291">
    <property type="entry name" value="NAD(P)-bd_dom_sf"/>
</dbReference>
<evidence type="ECO:0000256" key="11">
    <source>
        <dbReference type="PIRSR" id="PIRSR000098-2"/>
    </source>
</evidence>
<feature type="active site" description="Proton donor" evidence="10">
    <location>
        <position position="207"/>
    </location>
</feature>
<dbReference type="Proteomes" id="UP000231553">
    <property type="component" value="Unassembled WGS sequence"/>
</dbReference>
<evidence type="ECO:0000313" key="14">
    <source>
        <dbReference type="Proteomes" id="UP000231553"/>
    </source>
</evidence>
<evidence type="ECO:0000256" key="5">
    <source>
        <dbReference type="ARBA" id="ARBA00013376"/>
    </source>
</evidence>
<dbReference type="InterPro" id="IPR002912">
    <property type="entry name" value="ACT_dom"/>
</dbReference>
<evidence type="ECO:0000256" key="10">
    <source>
        <dbReference type="PIRSR" id="PIRSR000098-1"/>
    </source>
</evidence>
<dbReference type="InterPro" id="IPR001342">
    <property type="entry name" value="HDH_cat"/>
</dbReference>
<dbReference type="PANTHER" id="PTHR43331:SF1">
    <property type="entry name" value="HOMOSERINE DEHYDROGENASE"/>
    <property type="match status" value="1"/>
</dbReference>
<dbReference type="SUPFAM" id="SSF55347">
    <property type="entry name" value="Glyceraldehyde-3-phosphate dehydrogenase-like, C-terminal domain"/>
    <property type="match status" value="1"/>
</dbReference>
<dbReference type="SUPFAM" id="SSF51735">
    <property type="entry name" value="NAD(P)-binding Rossmann-fold domains"/>
    <property type="match status" value="1"/>
</dbReference>
<dbReference type="Gene3D" id="3.30.360.10">
    <property type="entry name" value="Dihydrodipicolinate Reductase, domain 2"/>
    <property type="match status" value="1"/>
</dbReference>
<dbReference type="OrthoDB" id="9808167at2"/>
<dbReference type="InterPro" id="IPR045865">
    <property type="entry name" value="ACT-like_dom_sf"/>
</dbReference>
<evidence type="ECO:0000256" key="4">
    <source>
        <dbReference type="ARBA" id="ARBA00013213"/>
    </source>
</evidence>